<keyword evidence="2" id="KW-1185">Reference proteome</keyword>
<evidence type="ECO:0000313" key="2">
    <source>
        <dbReference type="Proteomes" id="UP000596742"/>
    </source>
</evidence>
<reference evidence="1" key="1">
    <citation type="submission" date="2018-11" db="EMBL/GenBank/DDBJ databases">
        <authorList>
            <person name="Alioto T."/>
            <person name="Alioto T."/>
        </authorList>
    </citation>
    <scope>NUCLEOTIDE SEQUENCE</scope>
</reference>
<comment type="caution">
    <text evidence="1">The sequence shown here is derived from an EMBL/GenBank/DDBJ whole genome shotgun (WGS) entry which is preliminary data.</text>
</comment>
<dbReference type="AlphaFoldDB" id="A0A8B6CCZ8"/>
<dbReference type="OrthoDB" id="10002384at2759"/>
<accession>A0A8B6CCZ8</accession>
<dbReference type="Pfam" id="PF15734">
    <property type="entry name" value="MIIP"/>
    <property type="match status" value="1"/>
</dbReference>
<gene>
    <name evidence="1" type="ORF">MGAL_10B069913</name>
</gene>
<dbReference type="GO" id="GO:0030336">
    <property type="term" value="P:negative regulation of cell migration"/>
    <property type="evidence" value="ECO:0007669"/>
    <property type="project" value="InterPro"/>
</dbReference>
<name>A0A8B6CCZ8_MYTGA</name>
<evidence type="ECO:0000313" key="1">
    <source>
        <dbReference type="EMBL" id="VDI03072.1"/>
    </source>
</evidence>
<protein>
    <submittedName>
        <fullName evidence="1">Uncharacterized protein</fullName>
    </submittedName>
</protein>
<proteinExistence type="predicted"/>
<dbReference type="GO" id="GO:0010972">
    <property type="term" value="P:negative regulation of G2/M transition of mitotic cell cycle"/>
    <property type="evidence" value="ECO:0007669"/>
    <property type="project" value="InterPro"/>
</dbReference>
<dbReference type="Proteomes" id="UP000596742">
    <property type="component" value="Unassembled WGS sequence"/>
</dbReference>
<dbReference type="PANTHER" id="PTHR34831:SF1">
    <property type="entry name" value="MIGRATION AND INVASION-INHIBITORY PROTEIN"/>
    <property type="match status" value="1"/>
</dbReference>
<organism evidence="1 2">
    <name type="scientific">Mytilus galloprovincialis</name>
    <name type="common">Mediterranean mussel</name>
    <dbReference type="NCBI Taxonomy" id="29158"/>
    <lineage>
        <taxon>Eukaryota</taxon>
        <taxon>Metazoa</taxon>
        <taxon>Spiralia</taxon>
        <taxon>Lophotrochozoa</taxon>
        <taxon>Mollusca</taxon>
        <taxon>Bivalvia</taxon>
        <taxon>Autobranchia</taxon>
        <taxon>Pteriomorphia</taxon>
        <taxon>Mytilida</taxon>
        <taxon>Mytiloidea</taxon>
        <taxon>Mytilidae</taxon>
        <taxon>Mytilinae</taxon>
        <taxon>Mytilus</taxon>
    </lineage>
</organism>
<dbReference type="EMBL" id="UYJE01001561">
    <property type="protein sequence ID" value="VDI03072.1"/>
    <property type="molecule type" value="Genomic_DNA"/>
</dbReference>
<dbReference type="InterPro" id="IPR031466">
    <property type="entry name" value="MIIP"/>
</dbReference>
<dbReference type="PANTHER" id="PTHR34831">
    <property type="entry name" value="MIGRATION AND INVASION-INHIBITORY PROTEIN"/>
    <property type="match status" value="1"/>
</dbReference>
<sequence>MAGCPVYTVEGNRSCVGIDHCLKRVKVGGDRSVRGRLVQKAIMEIKRRGSFCIRNGVGVVKNRIVVSRRVGYKIGDCRKAVSHLDDLGSRKGKDDCSCYCYGIRFCLHISADSTYFTEQFSMEVSIPRSTLMSPHRVKPQRRSQYEPSDSMALSKHCVMGYESSIPSMVPAASNVGLKDATTGVKSKLQTVSDDFHQTVIKTLADAERMATSYPFPYTSHMSSVRKPTKENTDLYKSYMDMTLPSSMKSNIPGVGEESVLLKKATEDLLNSTYSMMYELDKIKQERDFKDSRSLGRV</sequence>